<evidence type="ECO:0000313" key="2">
    <source>
        <dbReference type="EMBL" id="GAA1982576.1"/>
    </source>
</evidence>
<protein>
    <submittedName>
        <fullName evidence="2">Uncharacterized protein</fullName>
    </submittedName>
</protein>
<feature type="region of interest" description="Disordered" evidence="1">
    <location>
        <begin position="232"/>
        <end position="257"/>
    </location>
</feature>
<sequence length="257" mass="28707">MMQKKRTPHMEFHQPGRPEDLPSPHVLWSHGAALAALGVGIRDDWATYAVEDGVLHYDDGGGNEWRLVWVEGGRAVLIGCDHECSDTYDWYPNPIDFFADSPDWMPREWLADYEDREPIGFVYWWDGESWNRVDYPEDVDDDGLGVIVSQISSPEGAVDEIRESLEYAHWKEHTSRVIDERKAESSGRELLRRAMERTVDAEALSSVLGLVAGDRPGVPAALEVAWRAGLTPGTERPRLPAGHGHTADAGCSMASAR</sequence>
<gene>
    <name evidence="2" type="ORF">GCM10009799_04680</name>
</gene>
<proteinExistence type="predicted"/>
<keyword evidence="3" id="KW-1185">Reference proteome</keyword>
<comment type="caution">
    <text evidence="2">The sequence shown here is derived from an EMBL/GenBank/DDBJ whole genome shotgun (WGS) entry which is preliminary data.</text>
</comment>
<evidence type="ECO:0000256" key="1">
    <source>
        <dbReference type="SAM" id="MobiDB-lite"/>
    </source>
</evidence>
<name>A0ABN2S8Z0_9ACTN</name>
<dbReference type="Proteomes" id="UP001501585">
    <property type="component" value="Unassembled WGS sequence"/>
</dbReference>
<accession>A0ABN2S8Z0</accession>
<reference evidence="2 3" key="1">
    <citation type="journal article" date="2019" name="Int. J. Syst. Evol. Microbiol.">
        <title>The Global Catalogue of Microorganisms (GCM) 10K type strain sequencing project: providing services to taxonomists for standard genome sequencing and annotation.</title>
        <authorList>
            <consortium name="The Broad Institute Genomics Platform"/>
            <consortium name="The Broad Institute Genome Sequencing Center for Infectious Disease"/>
            <person name="Wu L."/>
            <person name="Ma J."/>
        </authorList>
    </citation>
    <scope>NUCLEOTIDE SEQUENCE [LARGE SCALE GENOMIC DNA]</scope>
    <source>
        <strain evidence="2 3">JCM 15313</strain>
    </source>
</reference>
<evidence type="ECO:0000313" key="3">
    <source>
        <dbReference type="Proteomes" id="UP001501585"/>
    </source>
</evidence>
<organism evidence="2 3">
    <name type="scientific">Nocardiopsis rhodophaea</name>
    <dbReference type="NCBI Taxonomy" id="280238"/>
    <lineage>
        <taxon>Bacteria</taxon>
        <taxon>Bacillati</taxon>
        <taxon>Actinomycetota</taxon>
        <taxon>Actinomycetes</taxon>
        <taxon>Streptosporangiales</taxon>
        <taxon>Nocardiopsidaceae</taxon>
        <taxon>Nocardiopsis</taxon>
    </lineage>
</organism>
<dbReference type="EMBL" id="BAAAPC010000002">
    <property type="protein sequence ID" value="GAA1982576.1"/>
    <property type="molecule type" value="Genomic_DNA"/>
</dbReference>